<dbReference type="InterPro" id="IPR057506">
    <property type="entry name" value="C2_GPCPD1"/>
</dbReference>
<evidence type="ECO:0000256" key="1">
    <source>
        <dbReference type="ARBA" id="ARBA00022737"/>
    </source>
</evidence>
<dbReference type="PROSITE" id="PS50088">
    <property type="entry name" value="ANK_REPEAT"/>
    <property type="match status" value="2"/>
</dbReference>
<dbReference type="GO" id="GO:0000425">
    <property type="term" value="P:pexophagy"/>
    <property type="evidence" value="ECO:0007669"/>
    <property type="project" value="EnsemblFungi"/>
</dbReference>
<dbReference type="SUPFAM" id="SSF48403">
    <property type="entry name" value="Ankyrin repeat"/>
    <property type="match status" value="1"/>
</dbReference>
<feature type="region of interest" description="Disordered" evidence="4">
    <location>
        <begin position="857"/>
        <end position="887"/>
    </location>
</feature>
<keyword evidence="1" id="KW-0677">Repeat</keyword>
<sequence length="1182" mass="130208">MKFGKYLASRQLELPEYARHFINYKALKKHIKALARSHTYVHDEEDSESVAHASLHALVARDLSPVASPDPSPEDRLKANKASFFFKVERELEKVNMFYLEKQSDLNIRLDILLTKKGKILQLLRLPRRSSAVTVTAAAASATHLASTKNTLSINILYKNFQKLHQDVLRLEQFVELNEIGFTKALKKWDKQSKSHTKELFISTAVNVQPVFHRYEINELSDTVSGCLLELEAIMDGDLPKGGPALAVVLGRAARLAASSGLAASLTGSPPPGSPSSDGSDTDDKEMDDMYNEFVNLSLLPPSPETESVLTEWIRATIARTYAREKISRVFLHAVGNATISDEFLQRALAILEDSPLSYLDLSLTDELTGETCLHAACKLAQARRFVIPLALAAGVPIGMQDGNGRTCLHYASVNGRDEVLRELLEATGEVDDCSDGQTAYRVDILDNESMSPLLLAIQNNALACVQVLLAHGANPFPRLDDSTLQYLPLNYACRFGDAAVVHALIACAPAVPHQADVEGLYPLHVAARYGHAHLILLLVQGVDESGSLPLKDDLSEVNRLDGLNKWPPLFYAITNSHSDTAEQLILHGAHCGEDMLDDDGFLALYYAAMAGGARELNLLLKYGGMRRQSVPTRKDSRSQSPMDLIPDFQLPPPIIPLRRYGHNFLDKKIFLQLQFYPNRESIVLYNSVPGGAKLASSFASADTVHANSRHTLHASAPVSAAGAYKQPPGRITLSTNILDVVPRNILLPITDSTNTVSFQIEARDLAQFAVDFELFPTFGTRLIAKATSMVNLFTRAGKLHGYNVTVPLFDVRLRNAGELKFDYRIVHPYSGVPLEISKYETYWKSTKKDEIFTRDSAGKVREGSARDTDGPARDADGPVRDANGTARDLASPSMLSFVTASSLSGQYLRIRLVMLNDGTPVVCPHWLIPVGSIDVPIANLTPAELDRITSDLFDYPKLMLDLHGRNFNTKLLQKVLKIIYLPFKAFLQIVPPEVNLDIEVYYPTDIELQQLPYLLNSVRNSNKFIDAILTNIFTHIRALKEAGTVASRSIVFSSSNPDICTILNWKQPNYPVFFSMGGLRFEREFCNTTTHGFALCGAKEDVATYSLSAALKFATNNNLLGIIVAGRLLEAVPDLVATIRSRGLILVATQDADHTAAPAPLANINGQRFNDVLSFNEDVSV</sequence>
<dbReference type="STRING" id="984486.A0A1E3QNB3"/>
<evidence type="ECO:0000256" key="2">
    <source>
        <dbReference type="ARBA" id="ARBA00023043"/>
    </source>
</evidence>
<evidence type="ECO:0000259" key="6">
    <source>
        <dbReference type="PROSITE" id="PS51704"/>
    </source>
</evidence>
<dbReference type="OrthoDB" id="1577640at2759"/>
<dbReference type="SMART" id="SM00248">
    <property type="entry name" value="ANK"/>
    <property type="match status" value="7"/>
</dbReference>
<dbReference type="PROSITE" id="PS51382">
    <property type="entry name" value="SPX"/>
    <property type="match status" value="1"/>
</dbReference>
<feature type="compositionally biased region" description="Basic and acidic residues" evidence="4">
    <location>
        <begin position="857"/>
        <end position="880"/>
    </location>
</feature>
<evidence type="ECO:0000313" key="7">
    <source>
        <dbReference type="EMBL" id="ODQ78582.1"/>
    </source>
</evidence>
<dbReference type="GO" id="GO:0006796">
    <property type="term" value="P:phosphate-containing compound metabolic process"/>
    <property type="evidence" value="ECO:0007669"/>
    <property type="project" value="EnsemblFungi"/>
</dbReference>
<dbReference type="GO" id="GO:0006629">
    <property type="term" value="P:lipid metabolic process"/>
    <property type="evidence" value="ECO:0007669"/>
    <property type="project" value="InterPro"/>
</dbReference>
<accession>A0A1E3QNB3</accession>
<dbReference type="InterPro" id="IPR030395">
    <property type="entry name" value="GP_PDE_dom"/>
</dbReference>
<dbReference type="InterPro" id="IPR036770">
    <property type="entry name" value="Ankyrin_rpt-contain_sf"/>
</dbReference>
<protein>
    <recommendedName>
        <fullName evidence="9">SPX domain-containing protein</fullName>
    </recommendedName>
</protein>
<dbReference type="AlphaFoldDB" id="A0A1E3QNB3"/>
<evidence type="ECO:0000259" key="5">
    <source>
        <dbReference type="PROSITE" id="PS51382"/>
    </source>
</evidence>
<dbReference type="Gene3D" id="3.20.20.190">
    <property type="entry name" value="Phosphatidylinositol (PI) phosphodiesterase"/>
    <property type="match status" value="1"/>
</dbReference>
<dbReference type="GO" id="GO:0016036">
    <property type="term" value="P:cellular response to phosphate starvation"/>
    <property type="evidence" value="ECO:0007669"/>
    <property type="project" value="EnsemblFungi"/>
</dbReference>
<evidence type="ECO:0008006" key="9">
    <source>
        <dbReference type="Google" id="ProtNLM"/>
    </source>
</evidence>
<dbReference type="Gene3D" id="1.25.40.20">
    <property type="entry name" value="Ankyrin repeat-containing domain"/>
    <property type="match status" value="2"/>
</dbReference>
<reference evidence="8" key="1">
    <citation type="submission" date="2016-05" db="EMBL/GenBank/DDBJ databases">
        <title>Comparative genomics of biotechnologically important yeasts.</title>
        <authorList>
            <consortium name="DOE Joint Genome Institute"/>
            <person name="Riley R."/>
            <person name="Haridas S."/>
            <person name="Wolfe K.H."/>
            <person name="Lopes M.R."/>
            <person name="Hittinger C.T."/>
            <person name="Goker M."/>
            <person name="Salamov A."/>
            <person name="Wisecaver J."/>
            <person name="Long T.M."/>
            <person name="Aerts A.L."/>
            <person name="Barry K."/>
            <person name="Choi C."/>
            <person name="Clum A."/>
            <person name="Coughlan A.Y."/>
            <person name="Deshpande S."/>
            <person name="Douglass A.P."/>
            <person name="Hanson S.J."/>
            <person name="Klenk H.-P."/>
            <person name="Labutti K."/>
            <person name="Lapidus A."/>
            <person name="Lindquist E."/>
            <person name="Lipzen A."/>
            <person name="Meier-Kolthoff J.P."/>
            <person name="Ohm R.A."/>
            <person name="Otillar R.P."/>
            <person name="Pangilinan J."/>
            <person name="Peng Y."/>
            <person name="Rokas A."/>
            <person name="Rosa C.A."/>
            <person name="Scheuner C."/>
            <person name="Sibirny A.A."/>
            <person name="Slot J.C."/>
            <person name="Stielow J.B."/>
            <person name="Sun H."/>
            <person name="Kurtzman C.P."/>
            <person name="Blackwell M."/>
            <person name="Grigoriev I.V."/>
            <person name="Jeffries T.W."/>
        </authorList>
    </citation>
    <scope>NUCLEOTIDE SEQUENCE [LARGE SCALE GENOMIC DNA]</scope>
    <source>
        <strain evidence="8">NRRL Y-12698</strain>
    </source>
</reference>
<feature type="domain" description="GP-PDE" evidence="6">
    <location>
        <begin position="878"/>
        <end position="1182"/>
    </location>
</feature>
<evidence type="ECO:0000256" key="4">
    <source>
        <dbReference type="SAM" id="MobiDB-lite"/>
    </source>
</evidence>
<feature type="domain" description="SPX" evidence="5">
    <location>
        <begin position="1"/>
        <end position="203"/>
    </location>
</feature>
<dbReference type="Proteomes" id="UP000094336">
    <property type="component" value="Unassembled WGS sequence"/>
</dbReference>
<dbReference type="Pfam" id="PF03105">
    <property type="entry name" value="SPX"/>
    <property type="match status" value="2"/>
</dbReference>
<dbReference type="SUPFAM" id="SSF51695">
    <property type="entry name" value="PLC-like phosphodiesterases"/>
    <property type="match status" value="1"/>
</dbReference>
<dbReference type="InterPro" id="IPR002110">
    <property type="entry name" value="Ankyrin_rpt"/>
</dbReference>
<name>A0A1E3QNB3_9ASCO</name>
<dbReference type="PROSITE" id="PS50297">
    <property type="entry name" value="ANK_REP_REGION"/>
    <property type="match status" value="2"/>
</dbReference>
<dbReference type="PANTHER" id="PTHR24198:SF194">
    <property type="entry name" value="INVERSIN-A"/>
    <property type="match status" value="1"/>
</dbReference>
<dbReference type="GO" id="GO:0005634">
    <property type="term" value="C:nucleus"/>
    <property type="evidence" value="ECO:0007669"/>
    <property type="project" value="EnsemblFungi"/>
</dbReference>
<dbReference type="GO" id="GO:0004861">
    <property type="term" value="F:cyclin-dependent protein serine/threonine kinase inhibitor activity"/>
    <property type="evidence" value="ECO:0007669"/>
    <property type="project" value="EnsemblFungi"/>
</dbReference>
<evidence type="ECO:0000313" key="8">
    <source>
        <dbReference type="Proteomes" id="UP000094336"/>
    </source>
</evidence>
<dbReference type="CDD" id="cd14483">
    <property type="entry name" value="SPX_PHO81_NUC-2_like"/>
    <property type="match status" value="1"/>
</dbReference>
<dbReference type="InterPro" id="IPR004331">
    <property type="entry name" value="SPX_dom"/>
</dbReference>
<dbReference type="RefSeq" id="XP_018983910.1">
    <property type="nucleotide sequence ID" value="XM_019132948.1"/>
</dbReference>
<evidence type="ECO:0000256" key="3">
    <source>
        <dbReference type="PROSITE-ProRule" id="PRU00023"/>
    </source>
</evidence>
<dbReference type="EMBL" id="KV454435">
    <property type="protein sequence ID" value="ODQ78582.1"/>
    <property type="molecule type" value="Genomic_DNA"/>
</dbReference>
<keyword evidence="8" id="KW-1185">Reference proteome</keyword>
<proteinExistence type="predicted"/>
<feature type="repeat" description="ANK" evidence="3">
    <location>
        <begin position="404"/>
        <end position="436"/>
    </location>
</feature>
<dbReference type="GO" id="GO:0008081">
    <property type="term" value="F:phosphoric diester hydrolase activity"/>
    <property type="evidence" value="ECO:0007669"/>
    <property type="project" value="InterPro"/>
</dbReference>
<organism evidence="7 8">
    <name type="scientific">Babjeviella inositovora NRRL Y-12698</name>
    <dbReference type="NCBI Taxonomy" id="984486"/>
    <lineage>
        <taxon>Eukaryota</taxon>
        <taxon>Fungi</taxon>
        <taxon>Dikarya</taxon>
        <taxon>Ascomycota</taxon>
        <taxon>Saccharomycotina</taxon>
        <taxon>Pichiomycetes</taxon>
        <taxon>Serinales incertae sedis</taxon>
        <taxon>Babjeviella</taxon>
    </lineage>
</organism>
<gene>
    <name evidence="7" type="ORF">BABINDRAFT_9346</name>
</gene>
<keyword evidence="2 3" id="KW-0040">ANK repeat</keyword>
<dbReference type="GeneID" id="30150801"/>
<dbReference type="Pfam" id="PF12796">
    <property type="entry name" value="Ank_2"/>
    <property type="match status" value="2"/>
</dbReference>
<dbReference type="PANTHER" id="PTHR24198">
    <property type="entry name" value="ANKYRIN REPEAT AND PROTEIN KINASE DOMAIN-CONTAINING PROTEIN"/>
    <property type="match status" value="1"/>
</dbReference>
<feature type="repeat" description="ANK" evidence="3">
    <location>
        <begin position="519"/>
        <end position="541"/>
    </location>
</feature>
<dbReference type="PROSITE" id="PS51704">
    <property type="entry name" value="GP_PDE"/>
    <property type="match status" value="1"/>
</dbReference>
<dbReference type="Pfam" id="PF25329">
    <property type="entry name" value="C2_GDE1"/>
    <property type="match status" value="1"/>
</dbReference>
<feature type="region of interest" description="Disordered" evidence="4">
    <location>
        <begin position="263"/>
        <end position="287"/>
    </location>
</feature>
<dbReference type="InterPro" id="IPR017946">
    <property type="entry name" value="PLC-like_Pdiesterase_TIM-brl"/>
</dbReference>